<keyword evidence="9" id="KW-1185">Reference proteome</keyword>
<dbReference type="InterPro" id="IPR036156">
    <property type="entry name" value="Beta-gal/glucu_dom_sf"/>
</dbReference>
<keyword evidence="2" id="KW-0378">Hydrolase</keyword>
<dbReference type="Gene3D" id="2.60.120.260">
    <property type="entry name" value="Galactose-binding domain-like"/>
    <property type="match status" value="2"/>
</dbReference>
<comment type="similarity">
    <text evidence="1">Belongs to the glycosyl hydrolase 2 family.</text>
</comment>
<dbReference type="InterPro" id="IPR013783">
    <property type="entry name" value="Ig-like_fold"/>
</dbReference>
<dbReference type="InterPro" id="IPR008979">
    <property type="entry name" value="Galactose-bd-like_sf"/>
</dbReference>
<dbReference type="Pfam" id="PF02836">
    <property type="entry name" value="Glyco_hydro_2_C"/>
    <property type="match status" value="1"/>
</dbReference>
<feature type="domain" description="Glycosyl hydrolases family 2 sugar binding" evidence="7">
    <location>
        <begin position="103"/>
        <end position="206"/>
    </location>
</feature>
<dbReference type="InterPro" id="IPR006104">
    <property type="entry name" value="Glyco_hydro_2_N"/>
</dbReference>
<feature type="domain" description="Glycoside hydrolase family 2 catalytic" evidence="6">
    <location>
        <begin position="348"/>
        <end position="476"/>
    </location>
</feature>
<evidence type="ECO:0000256" key="1">
    <source>
        <dbReference type="ARBA" id="ARBA00007401"/>
    </source>
</evidence>
<dbReference type="PANTHER" id="PTHR42732">
    <property type="entry name" value="BETA-GALACTOSIDASE"/>
    <property type="match status" value="1"/>
</dbReference>
<dbReference type="SUPFAM" id="SSF49785">
    <property type="entry name" value="Galactose-binding domain-like"/>
    <property type="match status" value="1"/>
</dbReference>
<evidence type="ECO:0000256" key="3">
    <source>
        <dbReference type="ARBA" id="ARBA00023295"/>
    </source>
</evidence>
<feature type="domain" description="Glycoside hydrolase family 2 immunoglobulin-like beta-sandwich" evidence="5">
    <location>
        <begin position="213"/>
        <end position="306"/>
    </location>
</feature>
<evidence type="ECO:0000259" key="5">
    <source>
        <dbReference type="Pfam" id="PF00703"/>
    </source>
</evidence>
<keyword evidence="4" id="KW-0732">Signal</keyword>
<dbReference type="InterPro" id="IPR051913">
    <property type="entry name" value="GH2_Domain-Containing"/>
</dbReference>
<dbReference type="Pfam" id="PF00703">
    <property type="entry name" value="Glyco_hydro_2"/>
    <property type="match status" value="1"/>
</dbReference>
<proteinExistence type="inferred from homology"/>
<dbReference type="EMBL" id="JAZGLY010000007">
    <property type="protein sequence ID" value="MEE6187927.1"/>
    <property type="molecule type" value="Genomic_DNA"/>
</dbReference>
<dbReference type="InterPro" id="IPR017853">
    <property type="entry name" value="GH"/>
</dbReference>
<dbReference type="Proteomes" id="UP001357452">
    <property type="component" value="Unassembled WGS sequence"/>
</dbReference>
<evidence type="ECO:0000259" key="6">
    <source>
        <dbReference type="Pfam" id="PF02836"/>
    </source>
</evidence>
<protein>
    <submittedName>
        <fullName evidence="8">Sugar-binding domain-containing protein</fullName>
    </submittedName>
</protein>
<comment type="caution">
    <text evidence="8">The sequence shown here is derived from an EMBL/GenBank/DDBJ whole genome shotgun (WGS) entry which is preliminary data.</text>
</comment>
<dbReference type="Gene3D" id="3.20.20.80">
    <property type="entry name" value="Glycosidases"/>
    <property type="match status" value="1"/>
</dbReference>
<accession>A0ABU7RIT8</accession>
<dbReference type="SUPFAM" id="SSF49303">
    <property type="entry name" value="beta-Galactosidase/glucuronidase domain"/>
    <property type="match status" value="1"/>
</dbReference>
<feature type="signal peptide" evidence="4">
    <location>
        <begin position="1"/>
        <end position="18"/>
    </location>
</feature>
<organism evidence="8 9">
    <name type="scientific">Niabella digestorum</name>
    <dbReference type="NCBI Taxonomy" id="3117701"/>
    <lineage>
        <taxon>Bacteria</taxon>
        <taxon>Pseudomonadati</taxon>
        <taxon>Bacteroidota</taxon>
        <taxon>Chitinophagia</taxon>
        <taxon>Chitinophagales</taxon>
        <taxon>Chitinophagaceae</taxon>
        <taxon>Niabella</taxon>
    </lineage>
</organism>
<reference evidence="8 9" key="1">
    <citation type="submission" date="2024-01" db="EMBL/GenBank/DDBJ databases">
        <title>Niabella digestum sp. nov., isolated from waste digestion system.</title>
        <authorList>
            <person name="Zhang L."/>
        </authorList>
    </citation>
    <scope>NUCLEOTIDE SEQUENCE [LARGE SCALE GENOMIC DNA]</scope>
    <source>
        <strain evidence="8 9">A18</strain>
    </source>
</reference>
<dbReference type="InterPro" id="IPR006102">
    <property type="entry name" value="Ig-like_GH2"/>
</dbReference>
<evidence type="ECO:0000259" key="7">
    <source>
        <dbReference type="Pfam" id="PF02837"/>
    </source>
</evidence>
<dbReference type="PANTHER" id="PTHR42732:SF2">
    <property type="entry name" value="BETA-MANNOSIDASE"/>
    <property type="match status" value="1"/>
</dbReference>
<evidence type="ECO:0000313" key="9">
    <source>
        <dbReference type="Proteomes" id="UP001357452"/>
    </source>
</evidence>
<dbReference type="InterPro" id="IPR006103">
    <property type="entry name" value="Glyco_hydro_2_cat"/>
</dbReference>
<dbReference type="Pfam" id="PF02837">
    <property type="entry name" value="Glyco_hydro_2_N"/>
    <property type="match status" value="1"/>
</dbReference>
<dbReference type="RefSeq" id="WP_330975332.1">
    <property type="nucleotide sequence ID" value="NZ_JAZGLY010000007.1"/>
</dbReference>
<dbReference type="Gene3D" id="2.60.40.10">
    <property type="entry name" value="Immunoglobulins"/>
    <property type="match status" value="1"/>
</dbReference>
<keyword evidence="3" id="KW-0326">Glycosidase</keyword>
<evidence type="ECO:0000313" key="8">
    <source>
        <dbReference type="EMBL" id="MEE6187927.1"/>
    </source>
</evidence>
<dbReference type="SUPFAM" id="SSF51445">
    <property type="entry name" value="(Trans)glycosidases"/>
    <property type="match status" value="1"/>
</dbReference>
<sequence>MYKTFTCLGIFVSSLVFAQAYQPAHTRLITTWGQAVNPQNVWQQYPRPQLERKEWKNLNGLWNYSIKNKGSVQPTSYDGKILVPFGIESALSGVGKPLLPDQELWYNRSFTIPDNWKGKDILLHFDAVDWEARVWVNDKLVGSHKGGSDPFSFNITPYLKPSGQQKLVVAVWDPTDTDFQARGKQVLDPKGIWYTAVSGIWQSVWLEPVSKSHISNLYPVPDIDKGTVKFHIKGENLNPSHQLHFVIKSNGRVIKDTTVAYASALELPISQAQLWTPETPHLYQTSVTVKQANKVLDAFKTYFAMRKVSMVRDANGYLRLALNNKPVFHFGTLDQGWWPDGLLTPPSEEAMMFDIIKLKEMGFNTIRKHIKVEPSRYYYQADSIGVLLWQDMPSGFKWPDHPSHVKHEDKEDWARPKESAIQFEKEWKAIMDHLRFFPSIVMWVPFNEGWGQYDTKRITEWTKQYDPTRIVNSPSGWTDRGVGDVLDVHQYPGPGMGIVEQNKNRAMVLGEFGGLGLVIKGHIWDPNKRNWGYKTYTQDSVLVREYTELMHNLALMVKRGLAAAIYTQTTDVEGEVNGLMTYDRKVIKIEENLLRRLHAPMYDQPDDGVITFINQRSETDRPLLFYSYNATSTDWLTTSSTNFQQSKQPVELKKDGNVFAYQNVDLKKVPEGLGLKLYASGNVTVYINGVLVWSEDEVRIKRHYDDINLSQFTHLLKPGHNRIAVVANKATQKVPFDFSLYQWNRKS</sequence>
<evidence type="ECO:0000256" key="4">
    <source>
        <dbReference type="SAM" id="SignalP"/>
    </source>
</evidence>
<name>A0ABU7RIT8_9BACT</name>
<feature type="chain" id="PRO_5046159279" evidence="4">
    <location>
        <begin position="19"/>
        <end position="747"/>
    </location>
</feature>
<gene>
    <name evidence="8" type="ORF">V2H41_11650</name>
</gene>
<evidence type="ECO:0000256" key="2">
    <source>
        <dbReference type="ARBA" id="ARBA00022801"/>
    </source>
</evidence>